<evidence type="ECO:0000256" key="11">
    <source>
        <dbReference type="ARBA" id="ARBA00039985"/>
    </source>
</evidence>
<evidence type="ECO:0000256" key="10">
    <source>
        <dbReference type="ARBA" id="ARBA00037201"/>
    </source>
</evidence>
<sequence>MSKRPNDNFEIPKPKKQKLVDPQYVLPKALPSSPATLQERKKFIEHIVKVLTKVQPNLKTPKLKAIHIEYQIAKSSTNATYKTVLKQKIYKLSHPEKFKTFARKDDISKQLEILNSWVISIDKLKQYGYTMNIPEARTNENLTRLCNRCNTEFRLAQQLEKTVCNFHHGKLRKGPYRKRNYDCCGGEEHVSPTCATSDYHVYQLPTVEEKHALLKYQNTKDIFTKKSPYLVVGIDCEMGYTTKGFELLRITAVDFFSKKTILDVYVKPIGQVVDFNTRYSGISEITDEFIRFEESMNKLGEIMDSSTILIGHGLENDLHAMRLIHERIIDTSILYPKHKPSPTFKYSLKDLTFIYS</sequence>
<dbReference type="SUPFAM" id="SSF53098">
    <property type="entry name" value="Ribonuclease H-like"/>
    <property type="match status" value="1"/>
</dbReference>
<organism evidence="13 14">
    <name type="scientific">Candida verbasci</name>
    <dbReference type="NCBI Taxonomy" id="1227364"/>
    <lineage>
        <taxon>Eukaryota</taxon>
        <taxon>Fungi</taxon>
        <taxon>Dikarya</taxon>
        <taxon>Ascomycota</taxon>
        <taxon>Saccharomycotina</taxon>
        <taxon>Pichiomycetes</taxon>
        <taxon>Debaryomycetaceae</taxon>
        <taxon>Candida/Lodderomyces clade</taxon>
        <taxon>Candida</taxon>
    </lineage>
</organism>
<evidence type="ECO:0000256" key="4">
    <source>
        <dbReference type="ARBA" id="ARBA00022490"/>
    </source>
</evidence>
<dbReference type="InterPro" id="IPR036397">
    <property type="entry name" value="RNaseH_sf"/>
</dbReference>
<keyword evidence="8" id="KW-0269">Exonuclease</keyword>
<dbReference type="PANTHER" id="PTHR12801">
    <property type="entry name" value="RNA EXONUCLEASE REXO1 / RECO3 FAMILY MEMBER-RELATED"/>
    <property type="match status" value="1"/>
</dbReference>
<dbReference type="InterPro" id="IPR047021">
    <property type="entry name" value="REXO1/3/4-like"/>
</dbReference>
<evidence type="ECO:0000256" key="6">
    <source>
        <dbReference type="ARBA" id="ARBA00022722"/>
    </source>
</evidence>
<dbReference type="GO" id="GO:0004527">
    <property type="term" value="F:exonuclease activity"/>
    <property type="evidence" value="ECO:0007669"/>
    <property type="project" value="UniProtKB-KW"/>
</dbReference>
<evidence type="ECO:0000256" key="3">
    <source>
        <dbReference type="ARBA" id="ARBA00006357"/>
    </source>
</evidence>
<accession>A0A9W4TV16</accession>
<comment type="function">
    <text evidence="10">3' to 5' exoribonuclease required for proper 3' end maturation of MRP RNA and of the U5L snRNA.</text>
</comment>
<comment type="caution">
    <text evidence="13">The sequence shown here is derived from an EMBL/GenBank/DDBJ whole genome shotgun (WGS) entry which is preliminary data.</text>
</comment>
<dbReference type="SMART" id="SM00479">
    <property type="entry name" value="EXOIII"/>
    <property type="match status" value="1"/>
</dbReference>
<evidence type="ECO:0000313" key="13">
    <source>
        <dbReference type="EMBL" id="CAI5757091.1"/>
    </source>
</evidence>
<comment type="subcellular location">
    <subcellularLocation>
        <location evidence="2">Cytoplasm</location>
    </subcellularLocation>
    <subcellularLocation>
        <location evidence="1">Nucleus</location>
    </subcellularLocation>
</comment>
<dbReference type="EMBL" id="CANTUO010000001">
    <property type="protein sequence ID" value="CAI5757091.1"/>
    <property type="molecule type" value="Genomic_DNA"/>
</dbReference>
<dbReference type="AlphaFoldDB" id="A0A9W4TV16"/>
<dbReference type="OrthoDB" id="3996471at2759"/>
<dbReference type="InterPro" id="IPR012337">
    <property type="entry name" value="RNaseH-like_sf"/>
</dbReference>
<evidence type="ECO:0000313" key="14">
    <source>
        <dbReference type="Proteomes" id="UP001152885"/>
    </source>
</evidence>
<dbReference type="PANTHER" id="PTHR12801:SF118">
    <property type="entry name" value="RNA EXONUCLEASE 3"/>
    <property type="match status" value="1"/>
</dbReference>
<dbReference type="Gene3D" id="3.30.420.10">
    <property type="entry name" value="Ribonuclease H-like superfamily/Ribonuclease H"/>
    <property type="match status" value="1"/>
</dbReference>
<dbReference type="InterPro" id="IPR013520">
    <property type="entry name" value="Ribonucl_H"/>
</dbReference>
<evidence type="ECO:0000256" key="1">
    <source>
        <dbReference type="ARBA" id="ARBA00004123"/>
    </source>
</evidence>
<keyword evidence="14" id="KW-1185">Reference proteome</keyword>
<gene>
    <name evidence="13" type="ORF">CANVERA_P1608</name>
</gene>
<proteinExistence type="inferred from homology"/>
<reference evidence="13" key="1">
    <citation type="submission" date="2022-12" db="EMBL/GenBank/DDBJ databases">
        <authorList>
            <person name="Brejova B."/>
        </authorList>
    </citation>
    <scope>NUCLEOTIDE SEQUENCE</scope>
</reference>
<dbReference type="GO" id="GO:0006364">
    <property type="term" value="P:rRNA processing"/>
    <property type="evidence" value="ECO:0007669"/>
    <property type="project" value="UniProtKB-KW"/>
</dbReference>
<evidence type="ECO:0000256" key="7">
    <source>
        <dbReference type="ARBA" id="ARBA00022801"/>
    </source>
</evidence>
<name>A0A9W4TV16_9ASCO</name>
<evidence type="ECO:0000256" key="8">
    <source>
        <dbReference type="ARBA" id="ARBA00022839"/>
    </source>
</evidence>
<dbReference type="GO" id="GO:0005634">
    <property type="term" value="C:nucleus"/>
    <property type="evidence" value="ECO:0007669"/>
    <property type="project" value="UniProtKB-SubCell"/>
</dbReference>
<dbReference type="InterPro" id="IPR034922">
    <property type="entry name" value="REX1-like_exo"/>
</dbReference>
<evidence type="ECO:0000256" key="5">
    <source>
        <dbReference type="ARBA" id="ARBA00022552"/>
    </source>
</evidence>
<feature type="domain" description="Exonuclease" evidence="12">
    <location>
        <begin position="230"/>
        <end position="356"/>
    </location>
</feature>
<comment type="similarity">
    <text evidence="3">Belongs to the REXO1/REXO3 family.</text>
</comment>
<keyword evidence="6" id="KW-0540">Nuclease</keyword>
<dbReference type="GO" id="GO:0003676">
    <property type="term" value="F:nucleic acid binding"/>
    <property type="evidence" value="ECO:0007669"/>
    <property type="project" value="InterPro"/>
</dbReference>
<dbReference type="CDD" id="cd06145">
    <property type="entry name" value="REX1_like"/>
    <property type="match status" value="1"/>
</dbReference>
<protein>
    <recommendedName>
        <fullName evidence="11">RNA exonuclease 3</fullName>
    </recommendedName>
</protein>
<dbReference type="GO" id="GO:0005737">
    <property type="term" value="C:cytoplasm"/>
    <property type="evidence" value="ECO:0007669"/>
    <property type="project" value="UniProtKB-SubCell"/>
</dbReference>
<keyword evidence="9" id="KW-0539">Nucleus</keyword>
<evidence type="ECO:0000256" key="2">
    <source>
        <dbReference type="ARBA" id="ARBA00004496"/>
    </source>
</evidence>
<keyword evidence="5" id="KW-0698">rRNA processing</keyword>
<keyword evidence="4" id="KW-0963">Cytoplasm</keyword>
<evidence type="ECO:0000259" key="12">
    <source>
        <dbReference type="SMART" id="SM00479"/>
    </source>
</evidence>
<keyword evidence="7" id="KW-0378">Hydrolase</keyword>
<dbReference type="Proteomes" id="UP001152885">
    <property type="component" value="Unassembled WGS sequence"/>
</dbReference>
<evidence type="ECO:0000256" key="9">
    <source>
        <dbReference type="ARBA" id="ARBA00023242"/>
    </source>
</evidence>